<dbReference type="InterPro" id="IPR037522">
    <property type="entry name" value="HD_GYP_dom"/>
</dbReference>
<dbReference type="InterPro" id="IPR001789">
    <property type="entry name" value="Sig_transdc_resp-reg_receiver"/>
</dbReference>
<dbReference type="Gene3D" id="3.40.50.2300">
    <property type="match status" value="1"/>
</dbReference>
<protein>
    <submittedName>
        <fullName evidence="1">Response regulator</fullName>
    </submittedName>
</protein>
<name>A0A6M7TG93_9HYPH</name>
<dbReference type="SUPFAM" id="SSF109604">
    <property type="entry name" value="HD-domain/PDEase-like"/>
    <property type="match status" value="1"/>
</dbReference>
<dbReference type="InterPro" id="IPR011006">
    <property type="entry name" value="CheY-like_superfamily"/>
</dbReference>
<dbReference type="PROSITE" id="PS51832">
    <property type="entry name" value="HD_GYP"/>
    <property type="match status" value="1"/>
</dbReference>
<dbReference type="SUPFAM" id="SSF52172">
    <property type="entry name" value="CheY-like"/>
    <property type="match status" value="1"/>
</dbReference>
<dbReference type="SMART" id="SM00448">
    <property type="entry name" value="REC"/>
    <property type="match status" value="1"/>
</dbReference>
<dbReference type="GO" id="GO:0000160">
    <property type="term" value="P:phosphorelay signal transduction system"/>
    <property type="evidence" value="ECO:0007669"/>
    <property type="project" value="InterPro"/>
</dbReference>
<dbReference type="Proteomes" id="UP000275530">
    <property type="component" value="Unassembled WGS sequence"/>
</dbReference>
<gene>
    <name evidence="1" type="ORF">D3242_26640</name>
</gene>
<dbReference type="EMBL" id="QZXA01000011">
    <property type="protein sequence ID" value="RJT30284.1"/>
    <property type="molecule type" value="Genomic_DNA"/>
</dbReference>
<dbReference type="InterPro" id="IPR003607">
    <property type="entry name" value="HD/PDEase_dom"/>
</dbReference>
<dbReference type="PANTHER" id="PTHR45228:SF1">
    <property type="entry name" value="CYCLIC DI-GMP PHOSPHODIESTERASE TM_0186"/>
    <property type="match status" value="1"/>
</dbReference>
<evidence type="ECO:0000313" key="2">
    <source>
        <dbReference type="Proteomes" id="UP000275530"/>
    </source>
</evidence>
<evidence type="ECO:0000313" key="1">
    <source>
        <dbReference type="EMBL" id="RJT30284.1"/>
    </source>
</evidence>
<keyword evidence="2" id="KW-1185">Reference proteome</keyword>
<dbReference type="GO" id="GO:0008081">
    <property type="term" value="F:phosphoric diester hydrolase activity"/>
    <property type="evidence" value="ECO:0007669"/>
    <property type="project" value="UniProtKB-ARBA"/>
</dbReference>
<dbReference type="AlphaFoldDB" id="A0A6M7TG93"/>
<dbReference type="SMART" id="SM00471">
    <property type="entry name" value="HDc"/>
    <property type="match status" value="1"/>
</dbReference>
<dbReference type="PROSITE" id="PS50110">
    <property type="entry name" value="RESPONSE_REGULATORY"/>
    <property type="match status" value="1"/>
</dbReference>
<dbReference type="InterPro" id="IPR052020">
    <property type="entry name" value="Cyclic_di-GMP/3'3'-cGAMP_PDE"/>
</dbReference>
<dbReference type="Pfam" id="PF00072">
    <property type="entry name" value="Response_reg"/>
    <property type="match status" value="1"/>
</dbReference>
<reference evidence="1 2" key="1">
    <citation type="submission" date="2018-09" db="EMBL/GenBank/DDBJ databases">
        <title>Mesorhizobium carmichaelinearum sp. nov. isolated from Carmichaelinea spp. root nodules in New Zealand.</title>
        <authorList>
            <person name="De Meyer S.E."/>
        </authorList>
    </citation>
    <scope>NUCLEOTIDE SEQUENCE [LARGE SCALE GENOMIC DNA]</scope>
    <source>
        <strain evidence="1 2">LMG 28313</strain>
    </source>
</reference>
<accession>A0A6M7TG93</accession>
<dbReference type="CDD" id="cd00077">
    <property type="entry name" value="HDc"/>
    <property type="match status" value="1"/>
</dbReference>
<organism evidence="1 2">
    <name type="scientific">Mesorhizobium jarvisii</name>
    <dbReference type="NCBI Taxonomy" id="1777867"/>
    <lineage>
        <taxon>Bacteria</taxon>
        <taxon>Pseudomonadati</taxon>
        <taxon>Pseudomonadota</taxon>
        <taxon>Alphaproteobacteria</taxon>
        <taxon>Hyphomicrobiales</taxon>
        <taxon>Phyllobacteriaceae</taxon>
        <taxon>Mesorhizobium</taxon>
    </lineage>
</organism>
<dbReference type="Gene3D" id="1.10.3210.10">
    <property type="entry name" value="Hypothetical protein af1432"/>
    <property type="match status" value="1"/>
</dbReference>
<proteinExistence type="predicted"/>
<comment type="caution">
    <text evidence="1">The sequence shown here is derived from an EMBL/GenBank/DDBJ whole genome shotgun (WGS) entry which is preliminary data.</text>
</comment>
<sequence length="357" mass="39807">MSNESIGILIVEDNRTNRMPMEMLVGQIPNCVVTSYPAPADVLRDLPSISFDLGIVDYQMPGINGIELIEHIRSDRRFADTPFVMVTADGDASTRMDAIHAGAIEFLHKPIEPVEFKARTRNLVRLCEAQKELAHRAEWLRSEVAKATLELRHREEEIINRLTLAAGYKDRETAMHTTRMAHYSAVLAKQLGFSPEQCRDIQLAAPMHDIGKVGIRDAILLKQQKLSDAERQRMNEHTLIGSAILSGSTCSLLKLAAEIAESHHERWDGDGYPNGLKGEAIPQVGRIAAVADVFDALTSERPYKAAWPVGRAFDYIKEQSERHFDPACVQALLAASKDILEVKAAYPDDPAEKRYMA</sequence>
<dbReference type="PANTHER" id="PTHR45228">
    <property type="entry name" value="CYCLIC DI-GMP PHOSPHODIESTERASE TM_0186-RELATED"/>
    <property type="match status" value="1"/>
</dbReference>
<dbReference type="RefSeq" id="WP_064986319.1">
    <property type="nucleotide sequence ID" value="NZ_CP033507.1"/>
</dbReference>
<dbReference type="Pfam" id="PF13487">
    <property type="entry name" value="HD_5"/>
    <property type="match status" value="1"/>
</dbReference>